<feature type="region of interest" description="Disordered" evidence="1">
    <location>
        <begin position="373"/>
        <end position="402"/>
    </location>
</feature>
<feature type="compositionally biased region" description="Basic and acidic residues" evidence="1">
    <location>
        <begin position="259"/>
        <end position="270"/>
    </location>
</feature>
<organism evidence="4 13">
    <name type="scientific">Blastococcus colisei</name>
    <dbReference type="NCBI Taxonomy" id="1564162"/>
    <lineage>
        <taxon>Bacteria</taxon>
        <taxon>Bacillati</taxon>
        <taxon>Actinomycetota</taxon>
        <taxon>Actinomycetes</taxon>
        <taxon>Geodermatophilales</taxon>
        <taxon>Geodermatophilaceae</taxon>
        <taxon>Blastococcus</taxon>
    </lineage>
</organism>
<evidence type="ECO:0000313" key="6">
    <source>
        <dbReference type="EMBL" id="TQN37699.1"/>
    </source>
</evidence>
<dbReference type="InterPro" id="IPR025668">
    <property type="entry name" value="Tnp_DDE_dom"/>
</dbReference>
<dbReference type="OrthoDB" id="4227096at2"/>
<reference evidence="4 13" key="1">
    <citation type="submission" date="2019-06" db="EMBL/GenBank/DDBJ databases">
        <title>Sequencing the genomes of 1000 actinobacteria strains.</title>
        <authorList>
            <person name="Klenk H.-P."/>
        </authorList>
    </citation>
    <scope>NUCLEOTIDE SEQUENCE [LARGE SCALE GENOMIC DNA]</scope>
    <source>
        <strain evidence="4 13">DSM 46837</strain>
    </source>
</reference>
<feature type="compositionally biased region" description="Basic and acidic residues" evidence="1">
    <location>
        <begin position="234"/>
        <end position="249"/>
    </location>
</feature>
<dbReference type="EMBL" id="VFQE01000002">
    <property type="protein sequence ID" value="TQN37699.1"/>
    <property type="molecule type" value="Genomic_DNA"/>
</dbReference>
<accession>A0A543NU52</accession>
<evidence type="ECO:0000259" key="2">
    <source>
        <dbReference type="Pfam" id="PF05598"/>
    </source>
</evidence>
<name>A0A543NU52_9ACTN</name>
<evidence type="ECO:0000313" key="9">
    <source>
        <dbReference type="EMBL" id="TQN43182.1"/>
    </source>
</evidence>
<evidence type="ECO:0000313" key="5">
    <source>
        <dbReference type="EMBL" id="TQN37637.1"/>
    </source>
</evidence>
<keyword evidence="13" id="KW-1185">Reference proteome</keyword>
<dbReference type="EMBL" id="VFQE01000002">
    <property type="protein sequence ID" value="TQN37880.1"/>
    <property type="molecule type" value="Genomic_DNA"/>
</dbReference>
<dbReference type="Pfam" id="PF05598">
    <property type="entry name" value="DUF772"/>
    <property type="match status" value="1"/>
</dbReference>
<dbReference type="EMBL" id="VFQE01000001">
    <property type="protein sequence ID" value="TQN43182.1"/>
    <property type="molecule type" value="Genomic_DNA"/>
</dbReference>
<dbReference type="PANTHER" id="PTHR33408:SF2">
    <property type="entry name" value="TRANSPOSASE DDE DOMAIN-CONTAINING PROTEIN"/>
    <property type="match status" value="1"/>
</dbReference>
<evidence type="ECO:0000313" key="13">
    <source>
        <dbReference type="Proteomes" id="UP000319865"/>
    </source>
</evidence>
<proteinExistence type="predicted"/>
<evidence type="ECO:0000313" key="7">
    <source>
        <dbReference type="EMBL" id="TQN37724.1"/>
    </source>
</evidence>
<evidence type="ECO:0000313" key="8">
    <source>
        <dbReference type="EMBL" id="TQN37880.1"/>
    </source>
</evidence>
<dbReference type="Proteomes" id="UP000319865">
    <property type="component" value="Unassembled WGS sequence"/>
</dbReference>
<sequence length="463" mass="51167">MPQNFIRGDVDQGFLLPPDVRDWLPDGELAWTVKDAVDSFDLSGFKRSYRANGQGAAAFDPALMVAVLLYAHAVGVRSSRAIERHCVRDVAFRVLAGNRVPDHATIARFVTRHRQPLQELFAQVLRVCHEAGMVRLGVIAVDGTKIAANASWSKNHTSASLAHQVAEEQARYDQLAAELLDEQTRIDAAEDAEHGDDRGDELPPPLRRRAERLARLKEAKQRLDDEQAAAVAEQEVRKAEWQRRKDAGTRRGAQPGEHPPGRNPDKDKPPRANATDPDSRTMRGGRGLVQGYNAQAAVTEDQLIVGQTLTQAATDAHQLFPVLDDAAEQLNQAGIEETPDTWVADAGYANEETFTEAETRGLRLLAPMISDERRAAGEDPAGDKPLTSRPATARAQDRLRTPEGTEKYALRGRTVEPVFGQIKDRQGLRQLLRRGLQNAKTEWSLACTVHNLRKIHAHRLATA</sequence>
<dbReference type="InterPro" id="IPR008490">
    <property type="entry name" value="Transposase_InsH_N"/>
</dbReference>
<dbReference type="EMBL" id="VFQE01000004">
    <property type="protein sequence ID" value="TQN35366.1"/>
    <property type="molecule type" value="Genomic_DNA"/>
</dbReference>
<dbReference type="EMBL" id="VFQE01000002">
    <property type="protein sequence ID" value="TQN37637.1"/>
    <property type="molecule type" value="Genomic_DNA"/>
</dbReference>
<feature type="region of interest" description="Disordered" evidence="1">
    <location>
        <begin position="219"/>
        <end position="286"/>
    </location>
</feature>
<evidence type="ECO:0000313" key="11">
    <source>
        <dbReference type="EMBL" id="TQN43520.1"/>
    </source>
</evidence>
<evidence type="ECO:0000313" key="4">
    <source>
        <dbReference type="EMBL" id="TQN35366.1"/>
    </source>
</evidence>
<dbReference type="EMBL" id="VFQE01000002">
    <property type="protein sequence ID" value="TQN37724.1"/>
    <property type="molecule type" value="Genomic_DNA"/>
</dbReference>
<dbReference type="Pfam" id="PF13751">
    <property type="entry name" value="DDE_Tnp_1_6"/>
    <property type="match status" value="1"/>
</dbReference>
<dbReference type="EMBL" id="VFQE01000001">
    <property type="protein sequence ID" value="TQN44184.1"/>
    <property type="molecule type" value="Genomic_DNA"/>
</dbReference>
<dbReference type="EMBL" id="VFQE01000001">
    <property type="protein sequence ID" value="TQN43236.1"/>
    <property type="molecule type" value="Genomic_DNA"/>
</dbReference>
<dbReference type="EMBL" id="VFQE01000001">
    <property type="protein sequence ID" value="TQN43520.1"/>
    <property type="molecule type" value="Genomic_DNA"/>
</dbReference>
<evidence type="ECO:0000256" key="1">
    <source>
        <dbReference type="SAM" id="MobiDB-lite"/>
    </source>
</evidence>
<protein>
    <submittedName>
        <fullName evidence="4">Transposase</fullName>
    </submittedName>
</protein>
<gene>
    <name evidence="9" type="ORF">FHU33_2616</name>
    <name evidence="10" type="ORF">FHU33_2673</name>
    <name evidence="11" type="ORF">FHU33_2967</name>
    <name evidence="12" type="ORF">FHU33_3677</name>
    <name evidence="5" type="ORF">FHU33_4300</name>
    <name evidence="6" type="ORF">FHU33_4363</name>
    <name evidence="7" type="ORF">FHU33_4388</name>
    <name evidence="8" type="ORF">FHU33_4552</name>
    <name evidence="4" type="ORF">FHU33_4990</name>
</gene>
<dbReference type="AlphaFoldDB" id="A0A543NU52"/>
<evidence type="ECO:0000259" key="3">
    <source>
        <dbReference type="Pfam" id="PF13751"/>
    </source>
</evidence>
<evidence type="ECO:0000313" key="10">
    <source>
        <dbReference type="EMBL" id="TQN43236.1"/>
    </source>
</evidence>
<evidence type="ECO:0000313" key="12">
    <source>
        <dbReference type="EMBL" id="TQN44184.1"/>
    </source>
</evidence>
<dbReference type="RefSeq" id="WP_142025713.1">
    <property type="nucleotide sequence ID" value="NZ_VFQE01000001.1"/>
</dbReference>
<dbReference type="PANTHER" id="PTHR33408">
    <property type="entry name" value="TRANSPOSASE"/>
    <property type="match status" value="1"/>
</dbReference>
<feature type="domain" description="Transposase DDE" evidence="3">
    <location>
        <begin position="391"/>
        <end position="456"/>
    </location>
</feature>
<comment type="caution">
    <text evidence="4">The sequence shown here is derived from an EMBL/GenBank/DDBJ whole genome shotgun (WGS) entry which is preliminary data.</text>
</comment>
<feature type="domain" description="Transposase InsH N-terminal" evidence="2">
    <location>
        <begin position="20"/>
        <end position="112"/>
    </location>
</feature>